<dbReference type="CDD" id="cd05931">
    <property type="entry name" value="FAAL"/>
    <property type="match status" value="1"/>
</dbReference>
<sequence>MADLQPDFISSFQRWTSERADQSAVVLLENFDDSPGPGGRGPELSYKELGERVRRMAGGLVAAGLRGERVLLLHPAGPEFVVAMLACLHAGVAAVPAPPPDSSGRGVQRLTGIVADAGISCVLTATAAKGVHDWLAAADPDGRVRCLTEADLDGPEPPDSELVLDSPERTAFVQYTSGSTSEPKGVVVSHRALAHNLHQIGRALDLTGSDVRVVGWIPHYHDMGLVGQLLAALHHGGSVVLMSPTSFLKRPHRWLAMAAEYRATVLVGPDFAYDLVTRRATAEQIAALDLGAIRSVLNGSEPIHAGTLTRFLARFAPAGLRPETLVPCYGMAETTLLVSAAPQGTGMVDRTVDAAALEEHRIAPARHERPSRRLVSSGRPFDMAVRIVDPDTCEELPDGRIGEIWIAGASLADGYWGRPEATDATFGARLAGDYSTATHLRSGDLGALVDGELFVTGRIKEMLVLNGRNLYPQDLERTVREAHSTVSGGMTAVFSVPNGDAAERAVAVQEVRPADLQRIAAAELVGAVRQRVWLEHEVHLGEIVLVPSGTVARTTSGKVRRGQMRTSFLRGELRVLARAGDR</sequence>
<keyword evidence="8" id="KW-1185">Reference proteome</keyword>
<name>A0A1Y2N7E1_PSEAH</name>
<reference evidence="7 8" key="1">
    <citation type="submission" date="2016-09" db="EMBL/GenBank/DDBJ databases">
        <title>Pseudonocardia autotrophica DSM535, a candidate organism with high potential of specific P450 cytochromes.</title>
        <authorList>
            <person name="Grumaz C."/>
            <person name="Vainshtein Y."/>
            <person name="Kirstahler P."/>
            <person name="Sohn K."/>
        </authorList>
    </citation>
    <scope>NUCLEOTIDE SEQUENCE [LARGE SCALE GENOMIC DNA]</scope>
    <source>
        <strain evidence="7 8">DSM 535</strain>
    </source>
</reference>
<feature type="domain" description="AMP-binding enzyme C-terminal" evidence="6">
    <location>
        <begin position="461"/>
        <end position="576"/>
    </location>
</feature>
<dbReference type="STRING" id="2074.BG845_01059"/>
<dbReference type="Pfam" id="PF23024">
    <property type="entry name" value="AMP-dom_DIP2-like"/>
    <property type="match status" value="1"/>
</dbReference>
<dbReference type="EMBL" id="MIGB01000004">
    <property type="protein sequence ID" value="OSY42818.1"/>
    <property type="molecule type" value="Genomic_DNA"/>
</dbReference>
<dbReference type="InterPro" id="IPR042099">
    <property type="entry name" value="ANL_N_sf"/>
</dbReference>
<dbReference type="GO" id="GO:0006633">
    <property type="term" value="P:fatty acid biosynthetic process"/>
    <property type="evidence" value="ECO:0007669"/>
    <property type="project" value="TreeGrafter"/>
</dbReference>
<dbReference type="InterPro" id="IPR000873">
    <property type="entry name" value="AMP-dep_synth/lig_dom"/>
</dbReference>
<organism evidence="7 8">
    <name type="scientific">Pseudonocardia autotrophica</name>
    <name type="common">Amycolata autotrophica</name>
    <name type="synonym">Nocardia autotrophica</name>
    <dbReference type="NCBI Taxonomy" id="2074"/>
    <lineage>
        <taxon>Bacteria</taxon>
        <taxon>Bacillati</taxon>
        <taxon>Actinomycetota</taxon>
        <taxon>Actinomycetes</taxon>
        <taxon>Pseudonocardiales</taxon>
        <taxon>Pseudonocardiaceae</taxon>
        <taxon>Pseudonocardia</taxon>
    </lineage>
</organism>
<dbReference type="InterPro" id="IPR045851">
    <property type="entry name" value="AMP-bd_C_sf"/>
</dbReference>
<evidence type="ECO:0000256" key="1">
    <source>
        <dbReference type="ARBA" id="ARBA00006432"/>
    </source>
</evidence>
<dbReference type="RefSeq" id="WP_158092075.1">
    <property type="nucleotide sequence ID" value="NZ_AP018920.1"/>
</dbReference>
<dbReference type="Gene3D" id="3.40.50.12780">
    <property type="entry name" value="N-terminal domain of ligase-like"/>
    <property type="match status" value="1"/>
</dbReference>
<evidence type="ECO:0000313" key="7">
    <source>
        <dbReference type="EMBL" id="OSY42818.1"/>
    </source>
</evidence>
<dbReference type="InterPro" id="IPR020845">
    <property type="entry name" value="AMP-binding_CS"/>
</dbReference>
<accession>A0A1Y2N7E1</accession>
<dbReference type="SUPFAM" id="SSF56801">
    <property type="entry name" value="Acetyl-CoA synthetase-like"/>
    <property type="match status" value="1"/>
</dbReference>
<dbReference type="FunFam" id="3.40.50.12780:FF:000013">
    <property type="entry name" value="Long-chain-fatty-acid--AMP ligase FadD32"/>
    <property type="match status" value="1"/>
</dbReference>
<dbReference type="GO" id="GO:0071766">
    <property type="term" value="P:Actinobacterium-type cell wall biogenesis"/>
    <property type="evidence" value="ECO:0007669"/>
    <property type="project" value="UniProtKB-ARBA"/>
</dbReference>
<dbReference type="GO" id="GO:0016874">
    <property type="term" value="F:ligase activity"/>
    <property type="evidence" value="ECO:0007669"/>
    <property type="project" value="UniProtKB-KW"/>
</dbReference>
<evidence type="ECO:0000313" key="8">
    <source>
        <dbReference type="Proteomes" id="UP000194360"/>
    </source>
</evidence>
<evidence type="ECO:0000259" key="6">
    <source>
        <dbReference type="Pfam" id="PF23024"/>
    </source>
</evidence>
<keyword evidence="3" id="KW-0276">Fatty acid metabolism</keyword>
<gene>
    <name evidence="7" type="ORF">BG845_01059</name>
</gene>
<dbReference type="Proteomes" id="UP000194360">
    <property type="component" value="Unassembled WGS sequence"/>
</dbReference>
<dbReference type="Gene3D" id="3.30.300.30">
    <property type="match status" value="1"/>
</dbReference>
<dbReference type="OrthoDB" id="3671040at2"/>
<keyword evidence="4" id="KW-0443">Lipid metabolism</keyword>
<protein>
    <submittedName>
        <fullName evidence="7">Putative fatty-acid--CoA ligase fadD21</fullName>
        <ecNumber evidence="7">6.2.1.-</ecNumber>
    </submittedName>
</protein>
<comment type="similarity">
    <text evidence="1">Belongs to the ATP-dependent AMP-binding enzyme family.</text>
</comment>
<comment type="caution">
    <text evidence="7">The sequence shown here is derived from an EMBL/GenBank/DDBJ whole genome shotgun (WGS) entry which is preliminary data.</text>
</comment>
<dbReference type="PANTHER" id="PTHR22754">
    <property type="entry name" value="DISCO-INTERACTING PROTEIN 2 DIP2 -RELATED"/>
    <property type="match status" value="1"/>
</dbReference>
<dbReference type="InterPro" id="IPR040097">
    <property type="entry name" value="FAAL/FAAC"/>
</dbReference>
<dbReference type="PROSITE" id="PS00455">
    <property type="entry name" value="AMP_BINDING"/>
    <property type="match status" value="1"/>
</dbReference>
<dbReference type="GO" id="GO:0005886">
    <property type="term" value="C:plasma membrane"/>
    <property type="evidence" value="ECO:0007669"/>
    <property type="project" value="TreeGrafter"/>
</dbReference>
<evidence type="ECO:0000259" key="5">
    <source>
        <dbReference type="Pfam" id="PF00501"/>
    </source>
</evidence>
<feature type="domain" description="AMP-dependent synthetase/ligase" evidence="5">
    <location>
        <begin position="13"/>
        <end position="416"/>
    </location>
</feature>
<evidence type="ECO:0000256" key="4">
    <source>
        <dbReference type="ARBA" id="ARBA00023098"/>
    </source>
</evidence>
<evidence type="ECO:0000256" key="2">
    <source>
        <dbReference type="ARBA" id="ARBA00022598"/>
    </source>
</evidence>
<evidence type="ECO:0000256" key="3">
    <source>
        <dbReference type="ARBA" id="ARBA00022832"/>
    </source>
</evidence>
<proteinExistence type="inferred from homology"/>
<dbReference type="AlphaFoldDB" id="A0A1Y2N7E1"/>
<dbReference type="GO" id="GO:0070566">
    <property type="term" value="F:adenylyltransferase activity"/>
    <property type="evidence" value="ECO:0007669"/>
    <property type="project" value="TreeGrafter"/>
</dbReference>
<dbReference type="InterPro" id="IPR025110">
    <property type="entry name" value="AMP-bd_C"/>
</dbReference>
<dbReference type="Pfam" id="PF00501">
    <property type="entry name" value="AMP-binding"/>
    <property type="match status" value="1"/>
</dbReference>
<dbReference type="EC" id="6.2.1.-" evidence="7"/>
<dbReference type="PANTHER" id="PTHR22754:SF32">
    <property type="entry name" value="DISCO-INTERACTING PROTEIN 2"/>
    <property type="match status" value="1"/>
</dbReference>
<keyword evidence="2 7" id="KW-0436">Ligase</keyword>